<comment type="function">
    <text evidence="6">PPIases accelerate the folding of proteins. It catalyzes the cis-trans isomerization of proline imidic peptide bonds in oligopeptides. Acts on the folding of rhodopsin RH1 and RH2 (but not RH3) and is required for visual transduction.</text>
</comment>
<keyword evidence="3" id="KW-0732">Signal</keyword>
<comment type="similarity">
    <text evidence="2 7">Belongs to the cyclophilin-type PPIase family.</text>
</comment>
<proteinExistence type="inferred from homology"/>
<protein>
    <recommendedName>
        <fullName evidence="7">Peptidyl-prolyl cis-trans isomerase</fullName>
        <shortName evidence="7">PPIase</shortName>
        <ecNumber evidence="7">5.2.1.8</ecNumber>
    </recommendedName>
</protein>
<dbReference type="PANTHER" id="PTHR11071:SF559">
    <property type="entry name" value="PEPTIDYL-PROLYL CIS-TRANS ISOMERASE"/>
    <property type="match status" value="1"/>
</dbReference>
<evidence type="ECO:0000256" key="1">
    <source>
        <dbReference type="ARBA" id="ARBA00000971"/>
    </source>
</evidence>
<dbReference type="AlphaFoldDB" id="A0AAV8Z9T0"/>
<dbReference type="InterPro" id="IPR002130">
    <property type="entry name" value="Cyclophilin-type_PPIase_dom"/>
</dbReference>
<dbReference type="Pfam" id="PF00160">
    <property type="entry name" value="Pro_isomerase"/>
    <property type="match status" value="1"/>
</dbReference>
<dbReference type="GO" id="GO:0005737">
    <property type="term" value="C:cytoplasm"/>
    <property type="evidence" value="ECO:0007669"/>
    <property type="project" value="TreeGrafter"/>
</dbReference>
<dbReference type="InterPro" id="IPR029000">
    <property type="entry name" value="Cyclophilin-like_dom_sf"/>
</dbReference>
<dbReference type="SUPFAM" id="SSF50891">
    <property type="entry name" value="Cyclophilin-like"/>
    <property type="match status" value="1"/>
</dbReference>
<accession>A0AAV8Z9T0</accession>
<evidence type="ECO:0000256" key="4">
    <source>
        <dbReference type="ARBA" id="ARBA00023110"/>
    </source>
</evidence>
<dbReference type="GO" id="GO:0006457">
    <property type="term" value="P:protein folding"/>
    <property type="evidence" value="ECO:0007669"/>
    <property type="project" value="TreeGrafter"/>
</dbReference>
<comment type="caution">
    <text evidence="9">The sequence shown here is derived from an EMBL/GenBank/DDBJ whole genome shotgun (WGS) entry which is preliminary data.</text>
</comment>
<evidence type="ECO:0000259" key="8">
    <source>
        <dbReference type="PROSITE" id="PS50072"/>
    </source>
</evidence>
<dbReference type="GO" id="GO:0003755">
    <property type="term" value="F:peptidyl-prolyl cis-trans isomerase activity"/>
    <property type="evidence" value="ECO:0007669"/>
    <property type="project" value="UniProtKB-UniRule"/>
</dbReference>
<evidence type="ECO:0000256" key="3">
    <source>
        <dbReference type="ARBA" id="ARBA00022729"/>
    </source>
</evidence>
<organism evidence="9 10">
    <name type="scientific">Aromia moschata</name>
    <dbReference type="NCBI Taxonomy" id="1265417"/>
    <lineage>
        <taxon>Eukaryota</taxon>
        <taxon>Metazoa</taxon>
        <taxon>Ecdysozoa</taxon>
        <taxon>Arthropoda</taxon>
        <taxon>Hexapoda</taxon>
        <taxon>Insecta</taxon>
        <taxon>Pterygota</taxon>
        <taxon>Neoptera</taxon>
        <taxon>Endopterygota</taxon>
        <taxon>Coleoptera</taxon>
        <taxon>Polyphaga</taxon>
        <taxon>Cucujiformia</taxon>
        <taxon>Chrysomeloidea</taxon>
        <taxon>Cerambycidae</taxon>
        <taxon>Cerambycinae</taxon>
        <taxon>Callichromatini</taxon>
        <taxon>Aromia</taxon>
    </lineage>
</organism>
<dbReference type="PRINTS" id="PR00153">
    <property type="entry name" value="CSAPPISMRASE"/>
</dbReference>
<sequence>MECTDYKITDRVYFDVKIEDEYVGRIILGLFGEIAPKTCENFKQIATTGINGKSYVGTKFHTAIKRIMIQGGDIVNNDGTGSMSIYGECFEDETFAINPDSGGLLVMANKGPHTNGCQFLITTMATPWLEGRNVVFGKVLKGADVVHTIEHLKTDIDDHILKSVTISKSGLLETQPFLRII</sequence>
<dbReference type="EMBL" id="JAPWTK010000007">
    <property type="protein sequence ID" value="KAJ8960951.1"/>
    <property type="molecule type" value="Genomic_DNA"/>
</dbReference>
<evidence type="ECO:0000256" key="7">
    <source>
        <dbReference type="RuleBase" id="RU363019"/>
    </source>
</evidence>
<dbReference type="PROSITE" id="PS50072">
    <property type="entry name" value="CSA_PPIASE_2"/>
    <property type="match status" value="1"/>
</dbReference>
<gene>
    <name evidence="9" type="ORF">NQ318_020252</name>
</gene>
<evidence type="ECO:0000256" key="5">
    <source>
        <dbReference type="ARBA" id="ARBA00023235"/>
    </source>
</evidence>
<evidence type="ECO:0000256" key="2">
    <source>
        <dbReference type="ARBA" id="ARBA00007365"/>
    </source>
</evidence>
<name>A0AAV8Z9T0_9CUCU</name>
<feature type="domain" description="PPIase cyclophilin-type" evidence="8">
    <location>
        <begin position="13"/>
        <end position="171"/>
    </location>
</feature>
<dbReference type="Proteomes" id="UP001162162">
    <property type="component" value="Unassembled WGS sequence"/>
</dbReference>
<reference evidence="9" key="1">
    <citation type="journal article" date="2023" name="Insect Mol. Biol.">
        <title>Genome sequencing provides insights into the evolution of gene families encoding plant cell wall-degrading enzymes in longhorned beetles.</title>
        <authorList>
            <person name="Shin N.R."/>
            <person name="Okamura Y."/>
            <person name="Kirsch R."/>
            <person name="Pauchet Y."/>
        </authorList>
    </citation>
    <scope>NUCLEOTIDE SEQUENCE</scope>
    <source>
        <strain evidence="9">AMC_N1</strain>
    </source>
</reference>
<dbReference type="EC" id="5.2.1.8" evidence="7"/>
<dbReference type="PIRSF" id="PIRSF001467">
    <property type="entry name" value="Peptidylpro_ismrse"/>
    <property type="match status" value="1"/>
</dbReference>
<comment type="catalytic activity">
    <reaction evidence="1 7">
        <text>[protein]-peptidylproline (omega=180) = [protein]-peptidylproline (omega=0)</text>
        <dbReference type="Rhea" id="RHEA:16237"/>
        <dbReference type="Rhea" id="RHEA-COMP:10747"/>
        <dbReference type="Rhea" id="RHEA-COMP:10748"/>
        <dbReference type="ChEBI" id="CHEBI:83833"/>
        <dbReference type="ChEBI" id="CHEBI:83834"/>
        <dbReference type="EC" id="5.2.1.8"/>
    </reaction>
</comment>
<evidence type="ECO:0000313" key="9">
    <source>
        <dbReference type="EMBL" id="KAJ8960951.1"/>
    </source>
</evidence>
<evidence type="ECO:0000313" key="10">
    <source>
        <dbReference type="Proteomes" id="UP001162162"/>
    </source>
</evidence>
<dbReference type="FunFam" id="2.40.100.10:FF:000019">
    <property type="entry name" value="Peptidyl-prolyl cis-trans isomerase"/>
    <property type="match status" value="1"/>
</dbReference>
<keyword evidence="4 7" id="KW-0697">Rotamase</keyword>
<evidence type="ECO:0000256" key="6">
    <source>
        <dbReference type="ARBA" id="ARBA00056644"/>
    </source>
</evidence>
<dbReference type="GO" id="GO:0016018">
    <property type="term" value="F:cyclosporin A binding"/>
    <property type="evidence" value="ECO:0007669"/>
    <property type="project" value="TreeGrafter"/>
</dbReference>
<dbReference type="Gene3D" id="2.40.100.10">
    <property type="entry name" value="Cyclophilin-like"/>
    <property type="match status" value="1"/>
</dbReference>
<keyword evidence="10" id="KW-1185">Reference proteome</keyword>
<keyword evidence="5 7" id="KW-0413">Isomerase</keyword>
<dbReference type="PANTHER" id="PTHR11071">
    <property type="entry name" value="PEPTIDYL-PROLYL CIS-TRANS ISOMERASE"/>
    <property type="match status" value="1"/>
</dbReference>
<dbReference type="InterPro" id="IPR024936">
    <property type="entry name" value="Cyclophilin-type_PPIase"/>
</dbReference>